<accession>A0A7S9DZG7</accession>
<dbReference type="KEGG" id="smaa:IT774_03050"/>
<protein>
    <submittedName>
        <fullName evidence="2">Uncharacterized protein</fullName>
    </submittedName>
</protein>
<proteinExistence type="predicted"/>
<dbReference type="RefSeq" id="WP_195811282.1">
    <property type="nucleotide sequence ID" value="NZ_CP064795.1"/>
</dbReference>
<organism evidence="2 3">
    <name type="scientific">Salinimonas marina</name>
    <dbReference type="NCBI Taxonomy" id="2785918"/>
    <lineage>
        <taxon>Bacteria</taxon>
        <taxon>Pseudomonadati</taxon>
        <taxon>Pseudomonadota</taxon>
        <taxon>Gammaproteobacteria</taxon>
        <taxon>Alteromonadales</taxon>
        <taxon>Alteromonadaceae</taxon>
        <taxon>Alteromonas/Salinimonas group</taxon>
        <taxon>Salinimonas</taxon>
    </lineage>
</organism>
<keyword evidence="1" id="KW-0812">Transmembrane</keyword>
<feature type="transmembrane region" description="Helical" evidence="1">
    <location>
        <begin position="6"/>
        <end position="22"/>
    </location>
</feature>
<sequence>MALIETVSISAALFLAICLFIYKKVMLALGSRRTFLYHPPPKKYAGLVKAPHIEASGLTIMVCFNR</sequence>
<keyword evidence="1" id="KW-1133">Transmembrane helix</keyword>
<name>A0A7S9DZG7_9ALTE</name>
<reference evidence="2 3" key="1">
    <citation type="submission" date="2020-11" db="EMBL/GenBank/DDBJ databases">
        <title>Complete genome sequence for Salinimonas sp. strain G2-b.</title>
        <authorList>
            <person name="Park S.-J."/>
        </authorList>
    </citation>
    <scope>NUCLEOTIDE SEQUENCE [LARGE SCALE GENOMIC DNA]</scope>
    <source>
        <strain evidence="2 3">G2-b</strain>
    </source>
</reference>
<evidence type="ECO:0000256" key="1">
    <source>
        <dbReference type="SAM" id="Phobius"/>
    </source>
</evidence>
<dbReference type="EMBL" id="CP064795">
    <property type="protein sequence ID" value="QPG06205.1"/>
    <property type="molecule type" value="Genomic_DNA"/>
</dbReference>
<dbReference type="Proteomes" id="UP000595095">
    <property type="component" value="Chromosome"/>
</dbReference>
<evidence type="ECO:0000313" key="3">
    <source>
        <dbReference type="Proteomes" id="UP000595095"/>
    </source>
</evidence>
<gene>
    <name evidence="2" type="ORF">IT774_03050</name>
</gene>
<keyword evidence="1" id="KW-0472">Membrane</keyword>
<keyword evidence="3" id="KW-1185">Reference proteome</keyword>
<dbReference type="AlphaFoldDB" id="A0A7S9DZG7"/>
<evidence type="ECO:0000313" key="2">
    <source>
        <dbReference type="EMBL" id="QPG06205.1"/>
    </source>
</evidence>